<gene>
    <name evidence="5" type="ORF">BIV57_15865</name>
</gene>
<comment type="similarity">
    <text evidence="2">Belongs to the 5'-nucleotidase family.</text>
</comment>
<keyword evidence="1" id="KW-0732">Signal</keyword>
<dbReference type="SUPFAM" id="SSF56300">
    <property type="entry name" value="Metallo-dependent phosphatases"/>
    <property type="match status" value="1"/>
</dbReference>
<dbReference type="Gene3D" id="3.60.21.10">
    <property type="match status" value="1"/>
</dbReference>
<dbReference type="Proteomes" id="UP000243342">
    <property type="component" value="Unassembled WGS sequence"/>
</dbReference>
<dbReference type="InterPro" id="IPR029052">
    <property type="entry name" value="Metallo-depent_PP-like"/>
</dbReference>
<dbReference type="InterPro" id="IPR006311">
    <property type="entry name" value="TAT_signal"/>
</dbReference>
<reference evidence="5 6" key="1">
    <citation type="submission" date="2016-10" db="EMBL/GenBank/DDBJ databases">
        <title>Genome sequence of Streptomyces gilvigriseus MUSC 26.</title>
        <authorList>
            <person name="Lee L.-H."/>
            <person name="Ser H.-L."/>
        </authorList>
    </citation>
    <scope>NUCLEOTIDE SEQUENCE [LARGE SCALE GENOMIC DNA]</scope>
    <source>
        <strain evidence="5 6">MUSC 26</strain>
    </source>
</reference>
<evidence type="ECO:0000259" key="3">
    <source>
        <dbReference type="Pfam" id="PF00149"/>
    </source>
</evidence>
<dbReference type="PROSITE" id="PS51318">
    <property type="entry name" value="TAT"/>
    <property type="match status" value="1"/>
</dbReference>
<dbReference type="GO" id="GO:0000166">
    <property type="term" value="F:nucleotide binding"/>
    <property type="evidence" value="ECO:0007669"/>
    <property type="project" value="UniProtKB-KW"/>
</dbReference>
<evidence type="ECO:0000256" key="1">
    <source>
        <dbReference type="ARBA" id="ARBA00022729"/>
    </source>
</evidence>
<proteinExistence type="inferred from homology"/>
<dbReference type="PANTHER" id="PTHR11575">
    <property type="entry name" value="5'-NUCLEOTIDASE-RELATED"/>
    <property type="match status" value="1"/>
</dbReference>
<name>A0A1J7C4N2_9ACTN</name>
<dbReference type="AlphaFoldDB" id="A0A1J7C4N2"/>
<dbReference type="EMBL" id="MLCF01000088">
    <property type="protein sequence ID" value="OIV36520.1"/>
    <property type="molecule type" value="Genomic_DNA"/>
</dbReference>
<dbReference type="PRINTS" id="PR01607">
    <property type="entry name" value="APYRASEFAMLY"/>
</dbReference>
<dbReference type="InterPro" id="IPR036907">
    <property type="entry name" value="5'-Nucleotdase_C_sf"/>
</dbReference>
<dbReference type="GO" id="GO:0030288">
    <property type="term" value="C:outer membrane-bounded periplasmic space"/>
    <property type="evidence" value="ECO:0007669"/>
    <property type="project" value="TreeGrafter"/>
</dbReference>
<keyword evidence="2" id="KW-0378">Hydrolase</keyword>
<organism evidence="5 6">
    <name type="scientific">Mangrovactinospora gilvigrisea</name>
    <dbReference type="NCBI Taxonomy" id="1428644"/>
    <lineage>
        <taxon>Bacteria</taxon>
        <taxon>Bacillati</taxon>
        <taxon>Actinomycetota</taxon>
        <taxon>Actinomycetes</taxon>
        <taxon>Kitasatosporales</taxon>
        <taxon>Streptomycetaceae</taxon>
        <taxon>Mangrovactinospora</taxon>
    </lineage>
</organism>
<dbReference type="SUPFAM" id="SSF55816">
    <property type="entry name" value="5'-nucleotidase (syn. UDP-sugar hydrolase), C-terminal domain"/>
    <property type="match status" value="1"/>
</dbReference>
<evidence type="ECO:0000313" key="5">
    <source>
        <dbReference type="EMBL" id="OIV36520.1"/>
    </source>
</evidence>
<sequence>MPRAARPRLREDVTRRRFLTATAAGTAALATTTALGAPAFATDDARDAATADEYVDVQLLNITDLHGYLQAAPASNATITGAGGERFHVGGVPYLAAHLNQLREGRRNSLFFAPGDLFSGWEFDVASFADEPTVEALNAMGLQFSSAGNHEFDKSPFFLTQHMERGVPFPQSGWDDNFPDSTGARFRGADFRYYSANMTWRRNGRTVLPPYNIEWVDAGGGRRLPIGFIHLTVLGTDTGSTSYQPALASLDETATADAYAAELKKRGVNAIVLVMHDGAVAGSDFTSGSNPSGPAYDLAKAVTPDIDAIVTGHWHCLFNMMVPDPNGVPRPFVEAGCHGQVINEISLRLDRRTGKVVRDLTTTVNHPNTRDDIDPDPHLKDICDYWNGYSARRGATPVAKQTASFTRTRNAAGESTMGDLVADWALWAGRQPIDRTNNGNLYPLDPAELSLIAIAPATGSTIIANDLAYDDASGGTVTFQKAWTSVGYGDPILTVTVTGKQLHDALEQQWSTAANGTERYAPFAVSANVRCAYDTAKAIGDRVDPAKVLIDGTPLDTARTYRLAATAYTLIGADGYTAFAGFSRPVRTQRDFESFIAYLKHQGTITPAALDRVSTS</sequence>
<dbReference type="GO" id="GO:0009166">
    <property type="term" value="P:nucleotide catabolic process"/>
    <property type="evidence" value="ECO:0007669"/>
    <property type="project" value="InterPro"/>
</dbReference>
<evidence type="ECO:0000313" key="6">
    <source>
        <dbReference type="Proteomes" id="UP000243342"/>
    </source>
</evidence>
<accession>A0A1J7C4N2</accession>
<feature type="domain" description="5'-Nucleotidase C-terminal" evidence="4">
    <location>
        <begin position="402"/>
        <end position="580"/>
    </location>
</feature>
<dbReference type="Gene3D" id="3.90.780.10">
    <property type="entry name" value="5'-Nucleotidase, C-terminal domain"/>
    <property type="match status" value="1"/>
</dbReference>
<dbReference type="GO" id="GO:0008768">
    <property type="term" value="F:UDP-sugar diphosphatase activity"/>
    <property type="evidence" value="ECO:0007669"/>
    <property type="project" value="TreeGrafter"/>
</dbReference>
<comment type="caution">
    <text evidence="5">The sequence shown here is derived from an EMBL/GenBank/DDBJ whole genome shotgun (WGS) entry which is preliminary data.</text>
</comment>
<protein>
    <submittedName>
        <fullName evidence="5">Bifunctional metallophosphatase/5'-nucleotidase</fullName>
    </submittedName>
</protein>
<dbReference type="Pfam" id="PF02872">
    <property type="entry name" value="5_nucleotid_C"/>
    <property type="match status" value="1"/>
</dbReference>
<dbReference type="RefSeq" id="WP_071657525.1">
    <property type="nucleotide sequence ID" value="NZ_MLCF01000088.1"/>
</dbReference>
<evidence type="ECO:0000259" key="4">
    <source>
        <dbReference type="Pfam" id="PF02872"/>
    </source>
</evidence>
<keyword evidence="6" id="KW-1185">Reference proteome</keyword>
<dbReference type="InterPro" id="IPR008334">
    <property type="entry name" value="5'-Nucleotdase_C"/>
</dbReference>
<keyword evidence="2" id="KW-0547">Nucleotide-binding</keyword>
<dbReference type="GO" id="GO:0008253">
    <property type="term" value="F:5'-nucleotidase activity"/>
    <property type="evidence" value="ECO:0007669"/>
    <property type="project" value="TreeGrafter"/>
</dbReference>
<dbReference type="Pfam" id="PF00149">
    <property type="entry name" value="Metallophos"/>
    <property type="match status" value="1"/>
</dbReference>
<dbReference type="STRING" id="1428644.BIV57_15865"/>
<dbReference type="InterPro" id="IPR006179">
    <property type="entry name" value="5_nucleotidase/apyrase"/>
</dbReference>
<dbReference type="OrthoDB" id="1016457at2"/>
<feature type="domain" description="Calcineurin-like phosphoesterase" evidence="3">
    <location>
        <begin position="60"/>
        <end position="316"/>
    </location>
</feature>
<dbReference type="PANTHER" id="PTHR11575:SF24">
    <property type="entry name" value="5'-NUCLEOTIDASE"/>
    <property type="match status" value="1"/>
</dbReference>
<evidence type="ECO:0000256" key="2">
    <source>
        <dbReference type="RuleBase" id="RU362119"/>
    </source>
</evidence>
<dbReference type="InterPro" id="IPR004843">
    <property type="entry name" value="Calcineurin-like_PHP"/>
</dbReference>